<name>A0A5B9GJ29_9PROT</name>
<dbReference type="AlphaFoldDB" id="A0A5B9GJ29"/>
<sequence length="313" mass="33464">MPHHDVLFASQTGLCDLCARIFRITMGQTADMSPLISTQKLAEMLGSSGVHVLDATALLPGETFNPQQSFAAAHIPGSRYFDIELFSDPESALPHTAPSAARFSHLFGRLGITAQDTVVFYDQGNVASACRGWWLTRLFGHEHSFILDGGLPAWVRDGHPTEAAAPTAALPAPYQPRTCYTHIVGLGDMLDIVKHGARPILDARSAARFYGETPEPRPNVASGHMPGARNMPYKNLLNTKGQFLPPEQLHTLFAQAGITEADTPVTTCGSGMTAAVLTAGLAIAGLNMGALYDGSWAEWGSFPNAPVTVERTA</sequence>
<dbReference type="InterPro" id="IPR001763">
    <property type="entry name" value="Rhodanese-like_dom"/>
</dbReference>
<reference evidence="4 5" key="1">
    <citation type="submission" date="2019-08" db="EMBL/GenBank/DDBJ databases">
        <title>Acetobacter oryzioeni sp. nov., isolated from Korean rice wine vinegar.</title>
        <authorList>
            <person name="Baek J.H."/>
            <person name="Kim K.H."/>
            <person name="Jeon C.O."/>
            <person name="Han D.M."/>
        </authorList>
    </citation>
    <scope>NUCLEOTIDE SEQUENCE [LARGE SCALE GENOMIC DNA]</scope>
    <source>
        <strain evidence="4 5">B6</strain>
    </source>
</reference>
<dbReference type="Pfam" id="PF00581">
    <property type="entry name" value="Rhodanese"/>
    <property type="match status" value="2"/>
</dbReference>
<proteinExistence type="predicted"/>
<dbReference type="InterPro" id="IPR036873">
    <property type="entry name" value="Rhodanese-like_dom_sf"/>
</dbReference>
<accession>A0A5B9GJ29</accession>
<dbReference type="InterPro" id="IPR045078">
    <property type="entry name" value="TST/MPST-like"/>
</dbReference>
<dbReference type="Proteomes" id="UP000287027">
    <property type="component" value="Chromosome"/>
</dbReference>
<dbReference type="CDD" id="cd01449">
    <property type="entry name" value="TST_Repeat_2"/>
    <property type="match status" value="1"/>
</dbReference>
<dbReference type="GO" id="GO:0004792">
    <property type="term" value="F:thiosulfate-cyanide sulfurtransferase activity"/>
    <property type="evidence" value="ECO:0007669"/>
    <property type="project" value="TreeGrafter"/>
</dbReference>
<dbReference type="CDD" id="cd01448">
    <property type="entry name" value="TST_Repeat_1"/>
    <property type="match status" value="1"/>
</dbReference>
<dbReference type="SMART" id="SM00450">
    <property type="entry name" value="RHOD"/>
    <property type="match status" value="2"/>
</dbReference>
<evidence type="ECO:0000259" key="3">
    <source>
        <dbReference type="PROSITE" id="PS50206"/>
    </source>
</evidence>
<organism evidence="4 5">
    <name type="scientific">Acetobacter oryzoeni</name>
    <dbReference type="NCBI Taxonomy" id="2500548"/>
    <lineage>
        <taxon>Bacteria</taxon>
        <taxon>Pseudomonadati</taxon>
        <taxon>Pseudomonadota</taxon>
        <taxon>Alphaproteobacteria</taxon>
        <taxon>Acetobacterales</taxon>
        <taxon>Acetobacteraceae</taxon>
        <taxon>Acetobacter</taxon>
    </lineage>
</organism>
<evidence type="ECO:0000256" key="2">
    <source>
        <dbReference type="ARBA" id="ARBA00022737"/>
    </source>
</evidence>
<dbReference type="EMBL" id="CP042808">
    <property type="protein sequence ID" value="QEE85224.1"/>
    <property type="molecule type" value="Genomic_DNA"/>
</dbReference>
<gene>
    <name evidence="4" type="ORF">EOV40_005520</name>
</gene>
<dbReference type="PANTHER" id="PTHR11364:SF27">
    <property type="entry name" value="SULFURTRANSFERASE"/>
    <property type="match status" value="1"/>
</dbReference>
<dbReference type="PROSITE" id="PS50206">
    <property type="entry name" value="RHODANESE_3"/>
    <property type="match status" value="2"/>
</dbReference>
<keyword evidence="1 4" id="KW-0808">Transferase</keyword>
<feature type="domain" description="Rhodanese" evidence="3">
    <location>
        <begin position="194"/>
        <end position="308"/>
    </location>
</feature>
<protein>
    <submittedName>
        <fullName evidence="4">Sulfurtransferase</fullName>
    </submittedName>
</protein>
<dbReference type="SUPFAM" id="SSF52821">
    <property type="entry name" value="Rhodanese/Cell cycle control phosphatase"/>
    <property type="match status" value="2"/>
</dbReference>
<keyword evidence="2" id="KW-0677">Repeat</keyword>
<dbReference type="Gene3D" id="3.40.250.10">
    <property type="entry name" value="Rhodanese-like domain"/>
    <property type="match status" value="2"/>
</dbReference>
<keyword evidence="5" id="KW-1185">Reference proteome</keyword>
<feature type="domain" description="Rhodanese" evidence="3">
    <location>
        <begin position="46"/>
        <end position="163"/>
    </location>
</feature>
<dbReference type="PANTHER" id="PTHR11364">
    <property type="entry name" value="THIOSULFATE SULFERTANSFERASE"/>
    <property type="match status" value="1"/>
</dbReference>
<dbReference type="RefSeq" id="WP_128105262.1">
    <property type="nucleotide sequence ID" value="NZ_CP042808.1"/>
</dbReference>
<evidence type="ECO:0000313" key="4">
    <source>
        <dbReference type="EMBL" id="QEE85224.1"/>
    </source>
</evidence>
<evidence type="ECO:0000256" key="1">
    <source>
        <dbReference type="ARBA" id="ARBA00022679"/>
    </source>
</evidence>
<evidence type="ECO:0000313" key="5">
    <source>
        <dbReference type="Proteomes" id="UP000287027"/>
    </source>
</evidence>
<dbReference type="KEGG" id="aoy:EOV40_005520"/>